<accession>A0A266QE15</accession>
<name>A0A266QE15_9GAMM</name>
<keyword evidence="1" id="KW-0472">Membrane</keyword>
<dbReference type="EMBL" id="NHNI01000001">
    <property type="protein sequence ID" value="OZY87876.1"/>
    <property type="molecule type" value="Genomic_DNA"/>
</dbReference>
<keyword evidence="1" id="KW-0812">Transmembrane</keyword>
<evidence type="ECO:0000313" key="2">
    <source>
        <dbReference type="EMBL" id="OZY87876.1"/>
    </source>
</evidence>
<proteinExistence type="predicted"/>
<organism evidence="2 3">
    <name type="scientific">Cellvibrio mixtus</name>
    <dbReference type="NCBI Taxonomy" id="39650"/>
    <lineage>
        <taxon>Bacteria</taxon>
        <taxon>Pseudomonadati</taxon>
        <taxon>Pseudomonadota</taxon>
        <taxon>Gammaproteobacteria</taxon>
        <taxon>Cellvibrionales</taxon>
        <taxon>Cellvibrionaceae</taxon>
        <taxon>Cellvibrio</taxon>
    </lineage>
</organism>
<gene>
    <name evidence="2" type="ORF">CBP51_00195</name>
</gene>
<evidence type="ECO:0000313" key="3">
    <source>
        <dbReference type="Proteomes" id="UP000216101"/>
    </source>
</evidence>
<comment type="caution">
    <text evidence="2">The sequence shown here is derived from an EMBL/GenBank/DDBJ whole genome shotgun (WGS) entry which is preliminary data.</text>
</comment>
<reference evidence="3" key="1">
    <citation type="submission" date="2017-05" db="EMBL/GenBank/DDBJ databases">
        <authorList>
            <person name="Barney B.M."/>
        </authorList>
    </citation>
    <scope>NUCLEOTIDE SEQUENCE [LARGE SCALE GENOMIC DNA]</scope>
    <source>
        <strain evidence="3">PSBB022</strain>
    </source>
</reference>
<sequence length="122" mass="13876">MYWITVIAVAIFVFWGIGRYFKWKAGAVGALTILIIGWGMYFFHYEQHFVKNFGGVMSIEVPKGQMHMAATWKDDNLWIENYDPATNSCIFSEYSKGSLLEGRVTIKNCNPLMPKAEVPAAE</sequence>
<dbReference type="AlphaFoldDB" id="A0A266QE15"/>
<protein>
    <submittedName>
        <fullName evidence="2">Uncharacterized protein</fullName>
    </submittedName>
</protein>
<dbReference type="STRING" id="1209072.GCA_000766945_00708"/>
<feature type="transmembrane region" description="Helical" evidence="1">
    <location>
        <begin position="26"/>
        <end position="43"/>
    </location>
</feature>
<keyword evidence="3" id="KW-1185">Reference proteome</keyword>
<evidence type="ECO:0000256" key="1">
    <source>
        <dbReference type="SAM" id="Phobius"/>
    </source>
</evidence>
<keyword evidence="1" id="KW-1133">Transmembrane helix</keyword>
<dbReference type="Proteomes" id="UP000216101">
    <property type="component" value="Unassembled WGS sequence"/>
</dbReference>